<name>A0A1A8Y0N0_9RHOO</name>
<dbReference type="EMBL" id="FLQY01000364">
    <property type="protein sequence ID" value="SBT10710.1"/>
    <property type="molecule type" value="Genomic_DNA"/>
</dbReference>
<accession>A0A1A8Y0N0</accession>
<evidence type="ECO:0000313" key="1">
    <source>
        <dbReference type="EMBL" id="SBT10710.1"/>
    </source>
</evidence>
<organism evidence="1 2">
    <name type="scientific">Candidatus Propionivibrio aalborgensis</name>
    <dbReference type="NCBI Taxonomy" id="1860101"/>
    <lineage>
        <taxon>Bacteria</taxon>
        <taxon>Pseudomonadati</taxon>
        <taxon>Pseudomonadota</taxon>
        <taxon>Betaproteobacteria</taxon>
        <taxon>Rhodocyclales</taxon>
        <taxon>Rhodocyclaceae</taxon>
        <taxon>Propionivibrio</taxon>
    </lineage>
</organism>
<evidence type="ECO:0000313" key="2">
    <source>
        <dbReference type="Proteomes" id="UP000199600"/>
    </source>
</evidence>
<reference evidence="1 2" key="1">
    <citation type="submission" date="2016-06" db="EMBL/GenBank/DDBJ databases">
        <authorList>
            <person name="Kjaerup R.B."/>
            <person name="Dalgaard T.S."/>
            <person name="Juul-Madsen H.R."/>
        </authorList>
    </citation>
    <scope>NUCLEOTIDE SEQUENCE [LARGE SCALE GENOMIC DNA]</scope>
    <source>
        <strain evidence="1">2</strain>
    </source>
</reference>
<keyword evidence="2" id="KW-1185">Reference proteome</keyword>
<dbReference type="AlphaFoldDB" id="A0A1A8Y0N0"/>
<protein>
    <submittedName>
        <fullName evidence="1">Uncharacterized protein</fullName>
    </submittedName>
</protein>
<sequence length="62" mass="6908">MDITMKLRADCCHDSRSVDGCTNCEAADIVEDLRRQLLRTTNALWRASGDNEEMVSGYLAGE</sequence>
<dbReference type="Proteomes" id="UP000199600">
    <property type="component" value="Unassembled WGS sequence"/>
</dbReference>
<gene>
    <name evidence="1" type="ORF">PROAA_610070</name>
</gene>
<proteinExistence type="predicted"/>